<dbReference type="AlphaFoldDB" id="A0A2S5Z4T8"/>
<dbReference type="OrthoDB" id="8576717at2"/>
<dbReference type="EMBL" id="PSSX01000031">
    <property type="protein sequence ID" value="PPI82409.1"/>
    <property type="molecule type" value="Genomic_DNA"/>
</dbReference>
<protein>
    <recommendedName>
        <fullName evidence="3">ATPase domain-containing protein</fullName>
    </recommendedName>
</protein>
<proteinExistence type="predicted"/>
<comment type="caution">
    <text evidence="1">The sequence shown here is derived from an EMBL/GenBank/DDBJ whole genome shotgun (WGS) entry which is preliminary data.</text>
</comment>
<name>A0A2S5Z4T8_9GAMM</name>
<keyword evidence="2" id="KW-1185">Reference proteome</keyword>
<dbReference type="PANTHER" id="PTHR34301:SF8">
    <property type="entry name" value="ATPASE DOMAIN-CONTAINING PROTEIN"/>
    <property type="match status" value="1"/>
</dbReference>
<organism evidence="1 2">
    <name type="scientific">Marinobacter maroccanus</name>
    <dbReference type="NCBI Taxonomy" id="2055143"/>
    <lineage>
        <taxon>Bacteria</taxon>
        <taxon>Pseudomonadati</taxon>
        <taxon>Pseudomonadota</taxon>
        <taxon>Gammaproteobacteria</taxon>
        <taxon>Pseudomonadales</taxon>
        <taxon>Marinobacteraceae</taxon>
        <taxon>Marinobacter</taxon>
    </lineage>
</organism>
<dbReference type="SUPFAM" id="SSF52540">
    <property type="entry name" value="P-loop containing nucleoside triphosphate hydrolases"/>
    <property type="match status" value="1"/>
</dbReference>
<sequence length="381" mass="43570">MNAHVDWHFPRRELTDQFLSTFASGVSNTLTLFAPRRMGKTEFILFDLIPEAHEQGYRPIYVSFWDNPRNPVTCLKKGLERSIGEMTWLERRRWANSHLGALKLGGEVGIDGTVKASAEVSGRNIPPQEDDLSQLRSRFETLLSGKMKTLLCLDEVQHLATDRAFEPLVFFLRTLLDENRDKLYVVYTGSSRDGLYRLFNRRKAPLFRSSSQIDLPELGSGFVKHMLDAFDQATARTLSYTSALNAFHTLNRVPRDFRAVIEGMVLSGETDITSATERYRQFTNDADEYEKIWSQLKPIEQAILAVIAQDIAGPYHEEARRFIATWLGMTESDVATHTIQNALNRLRGEFLAPVEKGVWVFEDLDFKIWVAEAFAKDPTER</sequence>
<dbReference type="Gene3D" id="3.40.50.300">
    <property type="entry name" value="P-loop containing nucleotide triphosphate hydrolases"/>
    <property type="match status" value="1"/>
</dbReference>
<dbReference type="RefSeq" id="WP_104323474.1">
    <property type="nucleotide sequence ID" value="NZ_PSSX01000031.1"/>
</dbReference>
<dbReference type="PANTHER" id="PTHR34301">
    <property type="entry name" value="DNA-BINDING PROTEIN-RELATED"/>
    <property type="match status" value="1"/>
</dbReference>
<dbReference type="Proteomes" id="UP000239917">
    <property type="component" value="Unassembled WGS sequence"/>
</dbReference>
<dbReference type="InterPro" id="IPR027417">
    <property type="entry name" value="P-loop_NTPase"/>
</dbReference>
<evidence type="ECO:0000313" key="2">
    <source>
        <dbReference type="Proteomes" id="UP000239917"/>
    </source>
</evidence>
<gene>
    <name evidence="1" type="ORF">KEHDKFFH_19690</name>
</gene>
<evidence type="ECO:0000313" key="1">
    <source>
        <dbReference type="EMBL" id="PPI82409.1"/>
    </source>
</evidence>
<accession>A0A2S5Z4T8</accession>
<evidence type="ECO:0008006" key="3">
    <source>
        <dbReference type="Google" id="ProtNLM"/>
    </source>
</evidence>
<reference evidence="1 2" key="1">
    <citation type="submission" date="2018-01" db="EMBL/GenBank/DDBJ databases">
        <title>Complete genome sequences of the type strains of Marinobacter flavimaris and Marinobacter maroccanus.</title>
        <authorList>
            <person name="Palau M."/>
            <person name="Boujida N."/>
            <person name="Manresa A."/>
            <person name="Minana-Galbis D."/>
        </authorList>
    </citation>
    <scope>NUCLEOTIDE SEQUENCE [LARGE SCALE GENOMIC DNA]</scope>
    <source>
        <strain evidence="1 2">N4</strain>
    </source>
</reference>